<accession>A0A2T4FHV7</accession>
<reference evidence="3 4" key="1">
    <citation type="submission" date="2018-03" db="EMBL/GenBank/DDBJ databases">
        <title>Draft genome sequence of the type strain of Pseudomonas palleroniana LMG 23076, isolated from rice in Cameroon.</title>
        <authorList>
            <person name="Tambong J.T."/>
        </authorList>
    </citation>
    <scope>NUCLEOTIDE SEQUENCE [LARGE SCALE GENOMIC DNA]</scope>
    <source>
        <strain evidence="3 4">LMG 23076</strain>
    </source>
</reference>
<evidence type="ECO:0000313" key="5">
    <source>
        <dbReference type="Proteomes" id="UP000423257"/>
    </source>
</evidence>
<dbReference type="RefSeq" id="WP_090368882.1">
    <property type="nucleotide sequence ID" value="NZ_PYWX01000061.1"/>
</dbReference>
<reference evidence="2 5" key="2">
    <citation type="submission" date="2019-09" db="EMBL/GenBank/DDBJ databases">
        <title>Draft genome sequences of 48 bacterial type strains from the CCUG.</title>
        <authorList>
            <person name="Tunovic T."/>
            <person name="Pineiro-Iglesias B."/>
            <person name="Unosson C."/>
            <person name="Inganas E."/>
            <person name="Ohlen M."/>
            <person name="Cardew S."/>
            <person name="Jensie-Markopoulos S."/>
            <person name="Salva-Serra F."/>
            <person name="Jaen-Luchoro D."/>
            <person name="Karlsson R."/>
            <person name="Svensson-Stadler L."/>
            <person name="Chun J."/>
            <person name="Moore E."/>
        </authorList>
    </citation>
    <scope>NUCLEOTIDE SEQUENCE [LARGE SCALE GENOMIC DNA]</scope>
    <source>
        <strain evidence="2 5">CCUG 51524</strain>
    </source>
</reference>
<comment type="caution">
    <text evidence="3">The sequence shown here is derived from an EMBL/GenBank/DDBJ whole genome shotgun (WGS) entry which is preliminary data.</text>
</comment>
<organism evidence="3 4">
    <name type="scientific">Pseudomonas palleroniana</name>
    <dbReference type="NCBI Taxonomy" id="191390"/>
    <lineage>
        <taxon>Bacteria</taxon>
        <taxon>Pseudomonadati</taxon>
        <taxon>Pseudomonadota</taxon>
        <taxon>Gammaproteobacteria</taxon>
        <taxon>Pseudomonadales</taxon>
        <taxon>Pseudomonadaceae</taxon>
        <taxon>Pseudomonas</taxon>
    </lineage>
</organism>
<gene>
    <name evidence="3" type="ORF">C9383_20585</name>
    <name evidence="2" type="ORF">F7R03_09245</name>
</gene>
<dbReference type="AlphaFoldDB" id="A0A2T4FHV7"/>
<proteinExistence type="predicted"/>
<name>A0A2T4FHV7_9PSED</name>
<protein>
    <submittedName>
        <fullName evidence="3">Uncharacterized protein</fullName>
    </submittedName>
</protein>
<dbReference type="EMBL" id="VZPQ01000004">
    <property type="protein sequence ID" value="KAB0567948.1"/>
    <property type="molecule type" value="Genomic_DNA"/>
</dbReference>
<sequence length="102" mass="11158">MQTGRDFLGFFAGPGRMLKQRQVIAPGRTSEIDSAGGNIDAKEPCPNWLIAVALLRSGKQWVSTLPINAAIKMIQRNNQNHPASYFPPDSPENKDQKGINPA</sequence>
<evidence type="ECO:0000313" key="3">
    <source>
        <dbReference type="EMBL" id="PTC23007.1"/>
    </source>
</evidence>
<keyword evidence="4" id="KW-1185">Reference proteome</keyword>
<dbReference type="Proteomes" id="UP000240476">
    <property type="component" value="Unassembled WGS sequence"/>
</dbReference>
<evidence type="ECO:0000256" key="1">
    <source>
        <dbReference type="SAM" id="MobiDB-lite"/>
    </source>
</evidence>
<evidence type="ECO:0000313" key="2">
    <source>
        <dbReference type="EMBL" id="KAB0567948.1"/>
    </source>
</evidence>
<evidence type="ECO:0000313" key="4">
    <source>
        <dbReference type="Proteomes" id="UP000240476"/>
    </source>
</evidence>
<dbReference type="EMBL" id="PYWX01000061">
    <property type="protein sequence ID" value="PTC23007.1"/>
    <property type="molecule type" value="Genomic_DNA"/>
</dbReference>
<dbReference type="Proteomes" id="UP000423257">
    <property type="component" value="Unassembled WGS sequence"/>
</dbReference>
<feature type="compositionally biased region" description="Basic and acidic residues" evidence="1">
    <location>
        <begin position="91"/>
        <end position="102"/>
    </location>
</feature>
<feature type="region of interest" description="Disordered" evidence="1">
    <location>
        <begin position="79"/>
        <end position="102"/>
    </location>
</feature>